<dbReference type="PANTHER" id="PTHR47165">
    <property type="entry name" value="OS03G0429900 PROTEIN"/>
    <property type="match status" value="1"/>
</dbReference>
<feature type="domain" description="Replication protein A OB" evidence="16">
    <location>
        <begin position="401"/>
        <end position="503"/>
    </location>
</feature>
<dbReference type="InterPro" id="IPR031657">
    <property type="entry name" value="REPA_OB_2"/>
</dbReference>
<reference evidence="17" key="2">
    <citation type="submission" date="2021-01" db="EMBL/GenBank/DDBJ databases">
        <authorList>
            <person name="Corre E."/>
            <person name="Pelletier E."/>
            <person name="Niang G."/>
            <person name="Scheremetjew M."/>
            <person name="Finn R."/>
            <person name="Kale V."/>
            <person name="Holt S."/>
            <person name="Cochrane G."/>
            <person name="Meng A."/>
            <person name="Brown T."/>
            <person name="Cohen L."/>
        </authorList>
    </citation>
    <scope>NUCLEOTIDE SEQUENCE</scope>
    <source>
        <strain evidence="17">CCMP1205</strain>
    </source>
</reference>
<dbReference type="CDD" id="cd04476">
    <property type="entry name" value="RPA1_DBD_C"/>
    <property type="match status" value="1"/>
</dbReference>
<evidence type="ECO:0000256" key="5">
    <source>
        <dbReference type="ARBA" id="ARBA00022763"/>
    </source>
</evidence>
<feature type="compositionally biased region" description="Low complexity" evidence="13">
    <location>
        <begin position="223"/>
        <end position="242"/>
    </location>
</feature>
<reference evidence="18 19" key="1">
    <citation type="submission" date="2018-07" db="EMBL/GenBank/DDBJ databases">
        <title>The complete nuclear genome of the prasinophyte Chloropicon primus (CCMP1205).</title>
        <authorList>
            <person name="Pombert J.-F."/>
            <person name="Otis C."/>
            <person name="Turmel M."/>
            <person name="Lemieux C."/>
        </authorList>
    </citation>
    <scope>NUCLEOTIDE SEQUENCE [LARGE SCALE GENOMIC DNA]</scope>
    <source>
        <strain evidence="18 19">CCMP1205</strain>
    </source>
</reference>
<keyword evidence="19" id="KW-1185">Reference proteome</keyword>
<evidence type="ECO:0000256" key="3">
    <source>
        <dbReference type="ARBA" id="ARBA00022705"/>
    </source>
</evidence>
<dbReference type="GO" id="GO:0007140">
    <property type="term" value="P:male meiotic nuclear division"/>
    <property type="evidence" value="ECO:0007669"/>
    <property type="project" value="UniProtKB-ARBA"/>
</dbReference>
<name>A0A5B8MP46_9CHLO</name>
<sequence>MEGTGLTPNAASALWAGNTDFKPVLQCTDLKMLQPASGKQGATVRYRVHLSDGKHFMQAMLATQTVEKVNNGDFATGSIVRLDEFLCNTVHNRKIVIVLQSTTLGKQPIVGNPTNVADRNAQEPHSRAPVGAPKQQQYGAGYGSELAGMRREKENVYQQPNPPQAPYQQQMPSRNSGGYKSEQGGFQGGPGGPPGASGNNYQRQGGYGGSTNANRGGPGPGMGRNYQQQQQQGGMGGYQSRSYPPHGGGGGYNQPAADYRSRGPISRNEAPARIVPIKSLNPYLNRWTIQARVTNKSDVRKWQNAKGEGSVFNFDVVDVDGGEIRLCAFKEACEKFHPLVEVGKVYMISKGALRPARKQYNNLNSDFEVYLETNSTIEPCVEDERTSTIPSITFDFKPIISLENVNTGSLADVVGVVLSVDACATIQRRDGTDTQKRTLTIKDDSNASIEVTLWGNYCNEPGNELELASQQGSHPVLAVKNARVGDYQGKTLGTISSTQLLVNPDIPEAGRLRNWYDRMGGAHSQTVQLNTGGGGRTRRVFLSDIRDENLGTSGKADYVEVLATVKYIKNEVMSYPACSLQRNGRQCNKKVAITDDDQDGLGSGWCETCQQKCQVNWRWMIQFEASDFTEDRWLTCFGDVGNDIMGMTANDFKKYEGSADFDHILTKAHFKRWLLTLKVAEDTYNDEKRVKVTVQRVNQVDWAKESKAKMEQVLSALDSSGGHVNNNAERYGNEQKKPRTEYGYQNQGMNQNMGYNNNNNNAFFR</sequence>
<feature type="region of interest" description="Disordered" evidence="13">
    <location>
        <begin position="152"/>
        <end position="267"/>
    </location>
</feature>
<feature type="domain" description="Replication factor-A protein 1 N-terminal" evidence="14">
    <location>
        <begin position="6"/>
        <end position="104"/>
    </location>
</feature>
<comment type="similarity">
    <text evidence="2 12">Belongs to the replication factor A protein 1 family.</text>
</comment>
<evidence type="ECO:0000259" key="16">
    <source>
        <dbReference type="Pfam" id="PF16900"/>
    </source>
</evidence>
<dbReference type="GO" id="GO:0005634">
    <property type="term" value="C:nucleus"/>
    <property type="evidence" value="ECO:0007669"/>
    <property type="project" value="UniProtKB-SubCell"/>
</dbReference>
<dbReference type="AlphaFoldDB" id="A0A5B8MP46"/>
<dbReference type="FunFam" id="2.40.50.140:FF:000041">
    <property type="entry name" value="Replication protein A subunit"/>
    <property type="match status" value="1"/>
</dbReference>
<comment type="subunit">
    <text evidence="12">Heterotrimer of RPA1, RPA2 and RPA3 (canonical replication protein A complex).</text>
</comment>
<dbReference type="InterPro" id="IPR013955">
    <property type="entry name" value="Rep_factor-A_C"/>
</dbReference>
<keyword evidence="6 12" id="KW-0863">Zinc-finger</keyword>
<dbReference type="EMBL" id="CP031039">
    <property type="protein sequence ID" value="QDZ22081.1"/>
    <property type="molecule type" value="Genomic_DNA"/>
</dbReference>
<dbReference type="FunFam" id="2.40.50.140:FF:000117">
    <property type="entry name" value="Replication protein A subunit"/>
    <property type="match status" value="1"/>
</dbReference>
<dbReference type="GO" id="GO:0006260">
    <property type="term" value="P:DNA replication"/>
    <property type="evidence" value="ECO:0007669"/>
    <property type="project" value="UniProtKB-KW"/>
</dbReference>
<keyword evidence="3 12" id="KW-0235">DNA replication</keyword>
<dbReference type="CDD" id="cd04474">
    <property type="entry name" value="RPA1_DBD_A"/>
    <property type="match status" value="1"/>
</dbReference>
<evidence type="ECO:0000313" key="18">
    <source>
        <dbReference type="EMBL" id="QDZ22081.1"/>
    </source>
</evidence>
<keyword evidence="11 12" id="KW-0539">Nucleus</keyword>
<dbReference type="CDD" id="cd04477">
    <property type="entry name" value="RPA1N"/>
    <property type="match status" value="1"/>
</dbReference>
<dbReference type="STRING" id="1764295.A0A5B8MP46"/>
<dbReference type="SUPFAM" id="SSF50249">
    <property type="entry name" value="Nucleic acid-binding proteins"/>
    <property type="match status" value="4"/>
</dbReference>
<keyword evidence="9" id="KW-0233">DNA recombination</keyword>
<keyword evidence="4 12" id="KW-0479">Metal-binding</keyword>
<dbReference type="FunFam" id="2.40.50.140:FF:000064">
    <property type="entry name" value="Replication protein A subunit"/>
    <property type="match status" value="1"/>
</dbReference>
<feature type="region of interest" description="Disordered" evidence="13">
    <location>
        <begin position="107"/>
        <end position="140"/>
    </location>
</feature>
<evidence type="ECO:0000256" key="9">
    <source>
        <dbReference type="ARBA" id="ARBA00023172"/>
    </source>
</evidence>
<evidence type="ECO:0000313" key="17">
    <source>
        <dbReference type="EMBL" id="CAD9720585.1"/>
    </source>
</evidence>
<dbReference type="NCBIfam" id="TIGR00617">
    <property type="entry name" value="rpa1"/>
    <property type="match status" value="1"/>
</dbReference>
<organism evidence="18 19">
    <name type="scientific">Chloropicon primus</name>
    <dbReference type="NCBI Taxonomy" id="1764295"/>
    <lineage>
        <taxon>Eukaryota</taxon>
        <taxon>Viridiplantae</taxon>
        <taxon>Chlorophyta</taxon>
        <taxon>Chloropicophyceae</taxon>
        <taxon>Chloropicales</taxon>
        <taxon>Chloropicaceae</taxon>
        <taxon>Chloropicon</taxon>
    </lineage>
</organism>
<dbReference type="PANTHER" id="PTHR47165:SF4">
    <property type="entry name" value="OS03G0429900 PROTEIN"/>
    <property type="match status" value="1"/>
</dbReference>
<dbReference type="InterPro" id="IPR004591">
    <property type="entry name" value="Rfa1"/>
</dbReference>
<proteinExistence type="inferred from homology"/>
<dbReference type="Pfam" id="PF04057">
    <property type="entry name" value="Rep-A_N"/>
    <property type="match status" value="1"/>
</dbReference>
<keyword evidence="10" id="KW-0234">DNA repair</keyword>
<evidence type="ECO:0000259" key="14">
    <source>
        <dbReference type="Pfam" id="PF04057"/>
    </source>
</evidence>
<protein>
    <recommendedName>
        <fullName evidence="12">Replication protein A subunit</fullName>
    </recommendedName>
</protein>
<evidence type="ECO:0000256" key="4">
    <source>
        <dbReference type="ARBA" id="ARBA00022723"/>
    </source>
</evidence>
<evidence type="ECO:0000256" key="6">
    <source>
        <dbReference type="ARBA" id="ARBA00022771"/>
    </source>
</evidence>
<evidence type="ECO:0000256" key="1">
    <source>
        <dbReference type="ARBA" id="ARBA00004123"/>
    </source>
</evidence>
<dbReference type="InterPro" id="IPR007199">
    <property type="entry name" value="Rep_factor-A_N"/>
</dbReference>
<keyword evidence="7 12" id="KW-0862">Zinc</keyword>
<dbReference type="FunFam" id="2.40.50.140:FF:000090">
    <property type="entry name" value="Replication protein A subunit"/>
    <property type="match status" value="1"/>
</dbReference>
<dbReference type="CDD" id="cd04475">
    <property type="entry name" value="RPA1_DBD_B"/>
    <property type="match status" value="1"/>
</dbReference>
<dbReference type="Pfam" id="PF08646">
    <property type="entry name" value="Rep_fac-A_C"/>
    <property type="match status" value="1"/>
</dbReference>
<dbReference type="GO" id="GO:0006310">
    <property type="term" value="P:DNA recombination"/>
    <property type="evidence" value="ECO:0007669"/>
    <property type="project" value="UniProtKB-KW"/>
</dbReference>
<keyword evidence="8 12" id="KW-0238">DNA-binding</keyword>
<dbReference type="Gene3D" id="2.40.50.140">
    <property type="entry name" value="Nucleic acid-binding proteins"/>
    <property type="match status" value="4"/>
</dbReference>
<evidence type="ECO:0000256" key="11">
    <source>
        <dbReference type="ARBA" id="ARBA00023242"/>
    </source>
</evidence>
<evidence type="ECO:0000259" key="15">
    <source>
        <dbReference type="Pfam" id="PF08646"/>
    </source>
</evidence>
<evidence type="ECO:0000256" key="8">
    <source>
        <dbReference type="ARBA" id="ARBA00023125"/>
    </source>
</evidence>
<feature type="domain" description="Replication factor A C-terminal" evidence="15">
    <location>
        <begin position="558"/>
        <end position="707"/>
    </location>
</feature>
<dbReference type="GO" id="GO:0008270">
    <property type="term" value="F:zinc ion binding"/>
    <property type="evidence" value="ECO:0007669"/>
    <property type="project" value="UniProtKB-KW"/>
</dbReference>
<dbReference type="Pfam" id="PF16900">
    <property type="entry name" value="REPA_OB_2"/>
    <property type="match status" value="1"/>
</dbReference>
<accession>A0A5B8MP46</accession>
<dbReference type="EMBL" id="HBHL01014394">
    <property type="protein sequence ID" value="CAD9720585.1"/>
    <property type="molecule type" value="Transcribed_RNA"/>
</dbReference>
<dbReference type="InterPro" id="IPR012340">
    <property type="entry name" value="NA-bd_OB-fold"/>
</dbReference>
<evidence type="ECO:0000256" key="7">
    <source>
        <dbReference type="ARBA" id="ARBA00022833"/>
    </source>
</evidence>
<dbReference type="GO" id="GO:0003677">
    <property type="term" value="F:DNA binding"/>
    <property type="evidence" value="ECO:0007669"/>
    <property type="project" value="UniProtKB-KW"/>
</dbReference>
<gene>
    <name evidence="18" type="ORF">A3770_06p45990</name>
    <name evidence="17" type="ORF">CPRI1469_LOCUS9458</name>
</gene>
<dbReference type="InterPro" id="IPR047192">
    <property type="entry name" value="Euk_RPA1_DBD_C"/>
</dbReference>
<comment type="subcellular location">
    <subcellularLocation>
        <location evidence="1 12">Nucleus</location>
    </subcellularLocation>
</comment>
<dbReference type="Proteomes" id="UP000316726">
    <property type="component" value="Chromosome 6"/>
</dbReference>
<comment type="function">
    <text evidence="12">Component of the replication protein A complex (RPA) required for DNA recombination, repair and replication. The activity of RPA is mediated by single-stranded DNA binding and protein interactions. Probably involved in repair of double-strand DNA breaks (DSBs) induced by genotoxic stresses.</text>
</comment>
<evidence type="ECO:0000313" key="19">
    <source>
        <dbReference type="Proteomes" id="UP000316726"/>
    </source>
</evidence>
<dbReference type="GO" id="GO:0006281">
    <property type="term" value="P:DNA repair"/>
    <property type="evidence" value="ECO:0007669"/>
    <property type="project" value="UniProtKB-KW"/>
</dbReference>
<keyword evidence="5" id="KW-0227">DNA damage</keyword>
<evidence type="ECO:0000256" key="2">
    <source>
        <dbReference type="ARBA" id="ARBA00005690"/>
    </source>
</evidence>
<evidence type="ECO:0000256" key="12">
    <source>
        <dbReference type="RuleBase" id="RU364130"/>
    </source>
</evidence>
<dbReference type="OrthoDB" id="1751331at2759"/>
<evidence type="ECO:0000256" key="10">
    <source>
        <dbReference type="ARBA" id="ARBA00023204"/>
    </source>
</evidence>
<evidence type="ECO:0000256" key="13">
    <source>
        <dbReference type="SAM" id="MobiDB-lite"/>
    </source>
</evidence>